<evidence type="ECO:0000259" key="2">
    <source>
        <dbReference type="Pfam" id="PF16400"/>
    </source>
</evidence>
<evidence type="ECO:0000256" key="1">
    <source>
        <dbReference type="SAM" id="SignalP"/>
    </source>
</evidence>
<dbReference type="Gene3D" id="2.80.10.50">
    <property type="match status" value="1"/>
</dbReference>
<sequence length="540" mass="58834">MMKKIKFILTIITLIALSFQGCKKAEDVIPDPYADAKSPLGVAISQTDVPVPAVGTVGTSVVIKASGFDKYKDQLTFMFNGEKAEVVGVTATEITVKVPESGSTGVTSIAIGDQLFIGPTFTVKGLIQIDPTFKATAGTNGYVSQFYEMPDGRAIVVGNFTNFDNKGGVVPINRIARTSIDGEYDRTFRTGKGANGPLYRVLEIGGRFIIAGSFSGFNQRTENISNITSLFTTGAIDTVKIQTKRKPTVTDTVTQKWFPRFNGGTNGYINRLYAHQGKILATGNFRFYVKRTYDKFNYDLSRDTVILDSTDIRQVLRFNLDGSLDKTFRFNTTTNKGKESGNGNIDSYMHTDAEKMEKLVVFGSFNTFDGQPANRIVRLNPDGNIDPSFTPGSGADNTISSCTYNATTKKYVITGTFSQYNGKPAFGIAVLNDNGTLDETFAPKSFEGGFPGFAKQLNNGLIVTSGNFIKYNNVTRNGFMVLTPTGTLAKGYNSTGPFTGGLSDVIETKSADGKKALLLIGEFYRFDNLPLYHIIRVTIE</sequence>
<dbReference type="RefSeq" id="WP_090503467.1">
    <property type="nucleotide sequence ID" value="NZ_FNCH01000022.1"/>
</dbReference>
<evidence type="ECO:0000313" key="3">
    <source>
        <dbReference type="EMBL" id="SDH35441.1"/>
    </source>
</evidence>
<dbReference type="Gene3D" id="2.60.40.10">
    <property type="entry name" value="Immunoglobulins"/>
    <property type="match status" value="1"/>
</dbReference>
<dbReference type="PROSITE" id="PS51257">
    <property type="entry name" value="PROKAR_LIPOPROTEIN"/>
    <property type="match status" value="1"/>
</dbReference>
<dbReference type="InterPro" id="IPR032175">
    <property type="entry name" value="DUF5008"/>
</dbReference>
<organism evidence="3 4">
    <name type="scientific">Pedobacter terrae</name>
    <dbReference type="NCBI Taxonomy" id="405671"/>
    <lineage>
        <taxon>Bacteria</taxon>
        <taxon>Pseudomonadati</taxon>
        <taxon>Bacteroidota</taxon>
        <taxon>Sphingobacteriia</taxon>
        <taxon>Sphingobacteriales</taxon>
        <taxon>Sphingobacteriaceae</taxon>
        <taxon>Pedobacter</taxon>
    </lineage>
</organism>
<gene>
    <name evidence="3" type="ORF">SAMN05421827_12222</name>
</gene>
<accession>A0A1G8BQK2</accession>
<feature type="domain" description="DUF5008" evidence="2">
    <location>
        <begin position="28"/>
        <end position="119"/>
    </location>
</feature>
<dbReference type="Proteomes" id="UP000199643">
    <property type="component" value="Unassembled WGS sequence"/>
</dbReference>
<dbReference type="EMBL" id="FNCH01000022">
    <property type="protein sequence ID" value="SDH35441.1"/>
    <property type="molecule type" value="Genomic_DNA"/>
</dbReference>
<evidence type="ECO:0000313" key="4">
    <source>
        <dbReference type="Proteomes" id="UP000199643"/>
    </source>
</evidence>
<dbReference type="STRING" id="405671.SAMN05421827_12222"/>
<name>A0A1G8BQK2_9SPHI</name>
<feature type="chain" id="PRO_5011506655" description="DUF5008 domain-containing protein" evidence="1">
    <location>
        <begin position="26"/>
        <end position="540"/>
    </location>
</feature>
<protein>
    <recommendedName>
        <fullName evidence="2">DUF5008 domain-containing protein</fullName>
    </recommendedName>
</protein>
<feature type="signal peptide" evidence="1">
    <location>
        <begin position="1"/>
        <end position="25"/>
    </location>
</feature>
<dbReference type="AlphaFoldDB" id="A0A1G8BQK2"/>
<dbReference type="Pfam" id="PF17164">
    <property type="entry name" value="DUF5122"/>
    <property type="match status" value="2"/>
</dbReference>
<dbReference type="Pfam" id="PF16400">
    <property type="entry name" value="DUF5008"/>
    <property type="match status" value="1"/>
</dbReference>
<keyword evidence="4" id="KW-1185">Reference proteome</keyword>
<proteinExistence type="predicted"/>
<keyword evidence="1" id="KW-0732">Signal</keyword>
<reference evidence="4" key="1">
    <citation type="submission" date="2016-10" db="EMBL/GenBank/DDBJ databases">
        <authorList>
            <person name="Varghese N."/>
            <person name="Submissions S."/>
        </authorList>
    </citation>
    <scope>NUCLEOTIDE SEQUENCE [LARGE SCALE GENOMIC DNA]</scope>
    <source>
        <strain evidence="4">DSM 17933</strain>
    </source>
</reference>
<dbReference type="InterPro" id="IPR013783">
    <property type="entry name" value="Ig-like_fold"/>
</dbReference>
<dbReference type="InterPro" id="IPR013431">
    <property type="entry name" value="Delta_60_rpt"/>
</dbReference>
<dbReference type="OrthoDB" id="9805017at2"/>